<name>F9WE27_TRYCI</name>
<evidence type="ECO:0000313" key="2">
    <source>
        <dbReference type="Proteomes" id="UP000000702"/>
    </source>
</evidence>
<keyword evidence="2" id="KW-1185">Reference proteome</keyword>
<proteinExistence type="predicted"/>
<reference evidence="2" key="1">
    <citation type="submission" date="2011-07" db="EMBL/GenBank/DDBJ databases">
        <title>Divergent evolution of antigenic variation in African trypanosomes.</title>
        <authorList>
            <person name="Jackson A.P."/>
            <person name="Berry A."/>
            <person name="Allison H.C."/>
            <person name="Burton P."/>
            <person name="Anderson J."/>
            <person name="Aslett M."/>
            <person name="Brown R."/>
            <person name="Corton N."/>
            <person name="Harris D."/>
            <person name="Hauser H."/>
            <person name="Gamble J."/>
            <person name="Gilderthorp R."/>
            <person name="McQuillan J."/>
            <person name="Quail M.A."/>
            <person name="Sanders M."/>
            <person name="Van Tonder A."/>
            <person name="Ginger M.L."/>
            <person name="Donelson J.E."/>
            <person name="Field M.C."/>
            <person name="Barry J.D."/>
            <person name="Berriman M."/>
            <person name="Hertz-Fowler C."/>
        </authorList>
    </citation>
    <scope>NUCLEOTIDE SEQUENCE [LARGE SCALE GENOMIC DNA]</scope>
    <source>
        <strain evidence="2">IL3000</strain>
    </source>
</reference>
<organism evidence="1 2">
    <name type="scientific">Trypanosoma congolense (strain IL3000)</name>
    <dbReference type="NCBI Taxonomy" id="1068625"/>
    <lineage>
        <taxon>Eukaryota</taxon>
        <taxon>Discoba</taxon>
        <taxon>Euglenozoa</taxon>
        <taxon>Kinetoplastea</taxon>
        <taxon>Metakinetoplastina</taxon>
        <taxon>Trypanosomatida</taxon>
        <taxon>Trypanosomatidae</taxon>
        <taxon>Trypanosoma</taxon>
        <taxon>Nannomonas</taxon>
    </lineage>
</organism>
<dbReference type="AlphaFoldDB" id="F9WE27"/>
<comment type="caution">
    <text evidence="1">The sequence shown here is derived from an EMBL/GenBank/DDBJ whole genome shotgun (WGS) entry which is preliminary data.</text>
</comment>
<dbReference type="Proteomes" id="UP000000702">
    <property type="component" value="Unassembled WGS sequence"/>
</dbReference>
<sequence>MPACPEEHPAYPPIRESQLYWKMPGFNFITVRLTLAPVSQRRTARVVASCLPTGRALVLDSQLGRPGSPRYPRRFLQLTDWDLPSPIGDFHKVHKNTQPVCCCPLAIHRCFLRLDSALTY</sequence>
<accession>F9WE27</accession>
<reference evidence="1 2" key="2">
    <citation type="journal article" date="2012" name="Proc. Natl. Acad. Sci. U.S.A.">
        <title>Antigenic diversity is generated by distinct evolutionary mechanisms in African trypanosome species.</title>
        <authorList>
            <person name="Jackson A.P."/>
            <person name="Berry A."/>
            <person name="Aslett M."/>
            <person name="Allison H.C."/>
            <person name="Burton P."/>
            <person name="Vavrova-Anderson J."/>
            <person name="Brown R."/>
            <person name="Browne H."/>
            <person name="Corton N."/>
            <person name="Hauser H."/>
            <person name="Gamble J."/>
            <person name="Gilderthorp R."/>
            <person name="Marcello L."/>
            <person name="McQuillan J."/>
            <person name="Otto T.D."/>
            <person name="Quail M.A."/>
            <person name="Sanders M.J."/>
            <person name="van Tonder A."/>
            <person name="Ginger M.L."/>
            <person name="Field M.C."/>
            <person name="Barry J.D."/>
            <person name="Hertz-Fowler C."/>
            <person name="Berriman M."/>
        </authorList>
    </citation>
    <scope>NUCLEOTIDE SEQUENCE [LARGE SCALE GENOMIC DNA]</scope>
    <source>
        <strain evidence="1 2">IL3000</strain>
    </source>
</reference>
<gene>
    <name evidence="1" type="ORF">TCIL3000_0_06300</name>
</gene>
<protein>
    <submittedName>
        <fullName evidence="1">Uncharacterized protein</fullName>
    </submittedName>
</protein>
<evidence type="ECO:0000313" key="1">
    <source>
        <dbReference type="EMBL" id="CCD15533.1"/>
    </source>
</evidence>
<dbReference type="EMBL" id="CAEQ01001944">
    <property type="protein sequence ID" value="CCD15533.1"/>
    <property type="molecule type" value="Genomic_DNA"/>
</dbReference>